<dbReference type="EMBL" id="MTEJ01000175">
    <property type="protein sequence ID" value="OQX08422.1"/>
    <property type="molecule type" value="Genomic_DNA"/>
</dbReference>
<keyword evidence="2" id="KW-0238">DNA-binding</keyword>
<keyword evidence="3" id="KW-0804">Transcription</keyword>
<dbReference type="InterPro" id="IPR001387">
    <property type="entry name" value="Cro/C1-type_HTH"/>
</dbReference>
<evidence type="ECO:0000256" key="2">
    <source>
        <dbReference type="ARBA" id="ARBA00023125"/>
    </source>
</evidence>
<reference evidence="5 6" key="1">
    <citation type="submission" date="2017-01" db="EMBL/GenBank/DDBJ databases">
        <title>Novel large sulfur bacteria in the metagenomes of groundwater-fed chemosynthetic microbial mats in the Lake Huron basin.</title>
        <authorList>
            <person name="Sharrar A.M."/>
            <person name="Flood B.E."/>
            <person name="Bailey J.V."/>
            <person name="Jones D.S."/>
            <person name="Biddanda B."/>
            <person name="Ruberg S.A."/>
            <person name="Marcus D.N."/>
            <person name="Dick G.J."/>
        </authorList>
    </citation>
    <scope>NUCLEOTIDE SEQUENCE [LARGE SCALE GENOMIC DNA]</scope>
    <source>
        <strain evidence="5">A8</strain>
    </source>
</reference>
<dbReference type="PROSITE" id="PS50943">
    <property type="entry name" value="HTH_CROC1"/>
    <property type="match status" value="1"/>
</dbReference>
<dbReference type="PANTHER" id="PTHR40661">
    <property type="match status" value="1"/>
</dbReference>
<dbReference type="InterPro" id="IPR036286">
    <property type="entry name" value="LexA/Signal_pep-like_sf"/>
</dbReference>
<accession>A0A1Y1QLB8</accession>
<protein>
    <recommendedName>
        <fullName evidence="4">HTH cro/C1-type domain-containing protein</fullName>
    </recommendedName>
</protein>
<proteinExistence type="predicted"/>
<evidence type="ECO:0000313" key="6">
    <source>
        <dbReference type="Proteomes" id="UP000192491"/>
    </source>
</evidence>
<dbReference type="SUPFAM" id="SSF51306">
    <property type="entry name" value="LexA/Signal peptidase"/>
    <property type="match status" value="1"/>
</dbReference>
<name>A0A1Y1QLB8_9GAMM</name>
<organism evidence="5 6">
    <name type="scientific">Thiothrix lacustris</name>
    <dbReference type="NCBI Taxonomy" id="525917"/>
    <lineage>
        <taxon>Bacteria</taxon>
        <taxon>Pseudomonadati</taxon>
        <taxon>Pseudomonadota</taxon>
        <taxon>Gammaproteobacteria</taxon>
        <taxon>Thiotrichales</taxon>
        <taxon>Thiotrichaceae</taxon>
        <taxon>Thiothrix</taxon>
    </lineage>
</organism>
<dbReference type="InterPro" id="IPR010982">
    <property type="entry name" value="Lambda_DNA-bd_dom_sf"/>
</dbReference>
<dbReference type="CDD" id="cd00093">
    <property type="entry name" value="HTH_XRE"/>
    <property type="match status" value="1"/>
</dbReference>
<dbReference type="CDD" id="cd06529">
    <property type="entry name" value="S24_LexA-like"/>
    <property type="match status" value="1"/>
</dbReference>
<dbReference type="SUPFAM" id="SSF47413">
    <property type="entry name" value="lambda repressor-like DNA-binding domains"/>
    <property type="match status" value="1"/>
</dbReference>
<dbReference type="AlphaFoldDB" id="A0A1Y1QLB8"/>
<dbReference type="Proteomes" id="UP000192491">
    <property type="component" value="Unassembled WGS sequence"/>
</dbReference>
<evidence type="ECO:0000313" key="5">
    <source>
        <dbReference type="EMBL" id="OQX08422.1"/>
    </source>
</evidence>
<gene>
    <name evidence="5" type="ORF">BWK73_25475</name>
</gene>
<sequence>MHARDFGDTLRKLRTAQNLSQDELAAAMNVTKSSISLWENGTIPRPDKRARLALLLGTSEDHLMGGAAPPESLVGEALVGQEAGGYVLVRPLVDTHSMTTIRVSRRTIAEAQMTGKDMRHHTMQDNSMAPVLPVGTLMVLSLTTNALVNGAPYVIRQGMHTRVALVYGGGLGQLRLRFYNNAEYPDEICNEGDPRYPEIVGKVFWWAVVLR</sequence>
<keyword evidence="1" id="KW-0805">Transcription regulation</keyword>
<evidence type="ECO:0000256" key="3">
    <source>
        <dbReference type="ARBA" id="ARBA00023163"/>
    </source>
</evidence>
<dbReference type="PANTHER" id="PTHR40661:SF2">
    <property type="entry name" value="HTH-TYPE TRANSCRIPTIONAL REGULATOR PRTR"/>
    <property type="match status" value="1"/>
</dbReference>
<dbReference type="Gene3D" id="1.10.260.40">
    <property type="entry name" value="lambda repressor-like DNA-binding domains"/>
    <property type="match status" value="1"/>
</dbReference>
<evidence type="ECO:0000256" key="1">
    <source>
        <dbReference type="ARBA" id="ARBA00023015"/>
    </source>
</evidence>
<dbReference type="GO" id="GO:0003677">
    <property type="term" value="F:DNA binding"/>
    <property type="evidence" value="ECO:0007669"/>
    <property type="project" value="UniProtKB-KW"/>
</dbReference>
<dbReference type="Pfam" id="PF01381">
    <property type="entry name" value="HTH_3"/>
    <property type="match status" value="1"/>
</dbReference>
<feature type="domain" description="HTH cro/C1-type" evidence="4">
    <location>
        <begin position="10"/>
        <end position="63"/>
    </location>
</feature>
<dbReference type="SMART" id="SM00530">
    <property type="entry name" value="HTH_XRE"/>
    <property type="match status" value="1"/>
</dbReference>
<dbReference type="InterPro" id="IPR039418">
    <property type="entry name" value="LexA-like"/>
</dbReference>
<evidence type="ECO:0000259" key="4">
    <source>
        <dbReference type="PROSITE" id="PS50943"/>
    </source>
</evidence>
<comment type="caution">
    <text evidence="5">The sequence shown here is derived from an EMBL/GenBank/DDBJ whole genome shotgun (WGS) entry which is preliminary data.</text>
</comment>